<keyword evidence="1" id="KW-0411">Iron-sulfur</keyword>
<evidence type="ECO:0000259" key="2">
    <source>
        <dbReference type="Pfam" id="PF10418"/>
    </source>
</evidence>
<feature type="binding site" evidence="1">
    <location>
        <position position="208"/>
    </location>
    <ligand>
        <name>[2Fe-2S] cluster</name>
        <dbReference type="ChEBI" id="CHEBI:190135"/>
    </ligand>
</feature>
<dbReference type="GO" id="GO:0050660">
    <property type="term" value="F:flavin adenine dinucleotide binding"/>
    <property type="evidence" value="ECO:0007669"/>
    <property type="project" value="InterPro"/>
</dbReference>
<keyword evidence="1" id="KW-0001">2Fe-2S</keyword>
<evidence type="ECO:0000313" key="3">
    <source>
        <dbReference type="EMBL" id="AAT42759.1"/>
    </source>
</evidence>
<dbReference type="PIRSF" id="PIRSF006816">
    <property type="entry name" value="Cyc3_hyd_g"/>
    <property type="match status" value="1"/>
</dbReference>
<dbReference type="PaxDb" id="263820-PTO0174"/>
<dbReference type="InterPro" id="IPR012165">
    <property type="entry name" value="Cyt_c3_hydrogenase_gsu"/>
</dbReference>
<dbReference type="HOGENOM" id="CLU_003827_1_1_2"/>
<accession>Q6L2P3</accession>
<dbReference type="GO" id="GO:0046872">
    <property type="term" value="F:metal ion binding"/>
    <property type="evidence" value="ECO:0007669"/>
    <property type="project" value="UniProtKB-KW"/>
</dbReference>
<evidence type="ECO:0000256" key="1">
    <source>
        <dbReference type="PIRSR" id="PIRSR006816-2"/>
    </source>
</evidence>
<dbReference type="EMBL" id="AE017261">
    <property type="protein sequence ID" value="AAT42759.1"/>
    <property type="molecule type" value="Genomic_DNA"/>
</dbReference>
<dbReference type="SUPFAM" id="SSF63380">
    <property type="entry name" value="Riboflavin synthase domain-like"/>
    <property type="match status" value="1"/>
</dbReference>
<dbReference type="GO" id="GO:0006221">
    <property type="term" value="P:pyrimidine nucleotide biosynthetic process"/>
    <property type="evidence" value="ECO:0007669"/>
    <property type="project" value="InterPro"/>
</dbReference>
<gene>
    <name evidence="3" type="ordered locus">PTO0174</name>
</gene>
<feature type="binding site" evidence="1">
    <location>
        <position position="211"/>
    </location>
    <ligand>
        <name>[2Fe-2S] cluster</name>
        <dbReference type="ChEBI" id="CHEBI:190135"/>
    </ligand>
</feature>
<dbReference type="AlphaFoldDB" id="Q6L2P3"/>
<dbReference type="PANTHER" id="PTHR43513:SF3">
    <property type="entry name" value="DIHYDROOROTATE DEHYDROGENASE B (NAD(+)), ELECTRON TRANSFER SUBUNIT-RELATED"/>
    <property type="match status" value="1"/>
</dbReference>
<sequence>MCYKMKYSYIINNVRENEKTHTIFFDADFNAMPGQFIMVWVPGYGEIPLSLSYTGKPKAVTIKAYNEPGMRLINYKKGERLFYRGPYGNHFTLVDGKKLIIAAGSGIASMHPLIDDNSIVIESLRNGSDIIFEDELRDRAIFTTDDGSRGIKGHVIDALKDIKLDDFDIIYVCGPELMMKSVFDFLKDKNVRAEFSLEREMKCAVGICDSCSISGIQLCTEGPVFSIEKLKEMPEFGVSRLSYSGKRIFIKV</sequence>
<keyword evidence="1" id="KW-0479">Metal-binding</keyword>
<dbReference type="Pfam" id="PF10418">
    <property type="entry name" value="DHODB_Fe-S_bind"/>
    <property type="match status" value="1"/>
</dbReference>
<dbReference type="GO" id="GO:0051537">
    <property type="term" value="F:2 iron, 2 sulfur cluster binding"/>
    <property type="evidence" value="ECO:0007669"/>
    <property type="project" value="UniProtKB-KW"/>
</dbReference>
<dbReference type="SUPFAM" id="SSF52343">
    <property type="entry name" value="Ferredoxin reductase-like, C-terminal NADP-linked domain"/>
    <property type="match status" value="1"/>
</dbReference>
<dbReference type="Proteomes" id="UP000000438">
    <property type="component" value="Chromosome"/>
</dbReference>
<feature type="binding site" evidence="1">
    <location>
        <position position="203"/>
    </location>
    <ligand>
        <name>[2Fe-2S] cluster</name>
        <dbReference type="ChEBI" id="CHEBI:190135"/>
    </ligand>
</feature>
<name>Q6L2P3_PICTO</name>
<dbReference type="InterPro" id="IPR050353">
    <property type="entry name" value="PyrK_electron_transfer"/>
</dbReference>
<dbReference type="InterPro" id="IPR039261">
    <property type="entry name" value="FNR_nucleotide-bd"/>
</dbReference>
<dbReference type="InterPro" id="IPR017938">
    <property type="entry name" value="Riboflavin_synthase-like_b-brl"/>
</dbReference>
<evidence type="ECO:0000313" key="4">
    <source>
        <dbReference type="Proteomes" id="UP000000438"/>
    </source>
</evidence>
<dbReference type="InParanoid" id="Q6L2P3"/>
<feature type="binding site" evidence="1">
    <location>
        <position position="219"/>
    </location>
    <ligand>
        <name>[2Fe-2S] cluster</name>
        <dbReference type="ChEBI" id="CHEBI:190135"/>
    </ligand>
</feature>
<dbReference type="Gene3D" id="3.40.50.80">
    <property type="entry name" value="Nucleotide-binding domain of ferredoxin-NADP reductase (FNR) module"/>
    <property type="match status" value="1"/>
</dbReference>
<dbReference type="eggNOG" id="arCOG02199">
    <property type="taxonomic scope" value="Archaea"/>
</dbReference>
<keyword evidence="1" id="KW-0408">Iron</keyword>
<dbReference type="KEGG" id="pto:PTO0174"/>
<dbReference type="PANTHER" id="PTHR43513">
    <property type="entry name" value="DIHYDROOROTATE DEHYDROGENASE B (NAD(+)), ELECTRON TRANSFER SUBUNIT"/>
    <property type="match status" value="1"/>
</dbReference>
<dbReference type="CDD" id="cd06220">
    <property type="entry name" value="DHOD_e_trans_like2"/>
    <property type="match status" value="1"/>
</dbReference>
<dbReference type="STRING" id="263820.PTO0174"/>
<feature type="domain" description="Dihydroorotate dehydrogenase electron transfer subunit iron-sulphur cluster binding" evidence="2">
    <location>
        <begin position="198"/>
        <end position="230"/>
    </location>
</feature>
<reference evidence="3 4" key="1">
    <citation type="journal article" date="2004" name="Proc. Natl. Acad. Sci. U.S.A.">
        <title>Genome sequence of Picrophilus torridus and its implications for life around pH 0.</title>
        <authorList>
            <person name="Futterer O."/>
            <person name="Angelov A."/>
            <person name="Liesegang H."/>
            <person name="Gottschalk G."/>
            <person name="Schleper C."/>
            <person name="Schepers B."/>
            <person name="Dock C."/>
            <person name="Antranikian G."/>
            <person name="Liebl W."/>
        </authorList>
    </citation>
    <scope>NUCLEOTIDE SEQUENCE [LARGE SCALE GENOMIC DNA]</scope>
    <source>
        <strain evidence="4">ATCC 700027 / DSM 9790 / JCM 10055 / NBRC 100828</strain>
    </source>
</reference>
<comment type="cofactor">
    <cofactor evidence="1">
        <name>[2Fe-2S] cluster</name>
        <dbReference type="ChEBI" id="CHEBI:190135"/>
    </cofactor>
    <text evidence="1">Binds 1 [2Fe-2S] cluster per subunit.</text>
</comment>
<dbReference type="InterPro" id="IPR019480">
    <property type="entry name" value="Dihydroorotate_DH_Fe-S-bd"/>
</dbReference>
<proteinExistence type="predicted"/>
<protein>
    <submittedName>
        <fullName evidence="3">Dihydroorotate dehydrogenase electron transfer subunit</fullName>
    </submittedName>
</protein>
<dbReference type="PATRIC" id="fig|263820.9.peg.192"/>
<organism evidence="3 4">
    <name type="scientific">Picrophilus torridus (strain ATCC 700027 / DSM 9790 / JCM 10055 / NBRC 100828 / KAW 2/3)</name>
    <dbReference type="NCBI Taxonomy" id="1122961"/>
    <lineage>
        <taxon>Archaea</taxon>
        <taxon>Methanobacteriati</taxon>
        <taxon>Thermoplasmatota</taxon>
        <taxon>Thermoplasmata</taxon>
        <taxon>Thermoplasmatales</taxon>
        <taxon>Picrophilaceae</taxon>
        <taxon>Picrophilus</taxon>
    </lineage>
</organism>
<dbReference type="NCBIfam" id="NF000796">
    <property type="entry name" value="PRK00054.1-1"/>
    <property type="match status" value="1"/>
</dbReference>